<dbReference type="Gene3D" id="3.20.20.80">
    <property type="entry name" value="Glycosidases"/>
    <property type="match status" value="1"/>
</dbReference>
<dbReference type="SUPFAM" id="SSF57180">
    <property type="entry name" value="Cellulose-binding domain"/>
    <property type="match status" value="1"/>
</dbReference>
<dbReference type="InterPro" id="IPR035971">
    <property type="entry name" value="CBD_sf"/>
</dbReference>
<dbReference type="EC" id="3.2.1.14" evidence="2"/>
<evidence type="ECO:0000256" key="1">
    <source>
        <dbReference type="ARBA" id="ARBA00000822"/>
    </source>
</evidence>
<dbReference type="GO" id="GO:0006032">
    <property type="term" value="P:chitin catabolic process"/>
    <property type="evidence" value="ECO:0007669"/>
    <property type="project" value="UniProtKB-KW"/>
</dbReference>
<feature type="domain" description="GH18" evidence="13">
    <location>
        <begin position="31"/>
        <end position="341"/>
    </location>
</feature>
<dbReference type="InterPro" id="IPR050542">
    <property type="entry name" value="Glycosyl_Hydrlase18_Chitinase"/>
</dbReference>
<keyword evidence="8" id="KW-0624">Polysaccharide degradation</keyword>
<feature type="signal peptide" evidence="11">
    <location>
        <begin position="1"/>
        <end position="18"/>
    </location>
</feature>
<dbReference type="PANTHER" id="PTHR45708:SF49">
    <property type="entry name" value="ENDOCHITINASE"/>
    <property type="match status" value="1"/>
</dbReference>
<dbReference type="InterPro" id="IPR017853">
    <property type="entry name" value="GH"/>
</dbReference>
<dbReference type="OrthoDB" id="6020543at2759"/>
<keyword evidence="5" id="KW-0146">Chitin degradation</keyword>
<dbReference type="PROSITE" id="PS01095">
    <property type="entry name" value="GH18_1"/>
    <property type="match status" value="1"/>
</dbReference>
<evidence type="ECO:0000259" key="13">
    <source>
        <dbReference type="PROSITE" id="PS51910"/>
    </source>
</evidence>
<dbReference type="PANTHER" id="PTHR45708">
    <property type="entry name" value="ENDOCHITINASE"/>
    <property type="match status" value="1"/>
</dbReference>
<gene>
    <name evidence="14" type="primary">CHT3</name>
    <name evidence="14" type="ORF">PISL3812_08836</name>
</gene>
<dbReference type="Pfam" id="PF00704">
    <property type="entry name" value="Glyco_hydro_18"/>
    <property type="match status" value="1"/>
</dbReference>
<dbReference type="GO" id="GO:0030248">
    <property type="term" value="F:cellulose binding"/>
    <property type="evidence" value="ECO:0007669"/>
    <property type="project" value="InterPro"/>
</dbReference>
<dbReference type="OMA" id="WTSFIAT"/>
<dbReference type="PROSITE" id="PS51910">
    <property type="entry name" value="GH18_2"/>
    <property type="match status" value="1"/>
</dbReference>
<dbReference type="STRING" id="28573.A0A0U1M818"/>
<sequence length="419" mass="43611">MLSSLSLSLGFLASQTLSSPVSLPRRSSSGGQTVVYWGQNGGGTEENNDLSAYCTGSQGIDILVLSFLYQYGNGVTVPGGSFGQSCTILATSGESQNCESVASSITTCQEAGIKVLLSLGGGNGGYTVTSQSEAEAIGQYLWDAYGNSASSTVTRPFGDVIVNGFDFDIENNSNGNNQYYKYMISTLRSNFATDTANTYYISGAPQCPLPEPNMGEIIGNSTFDYIWPQFYNNNNYTYPCALGINGDAAFNFDDWETFIAGTPSSGAQLFIGVPAAPLAANGGTAGEVYYATPSQLATIVSSVDSYSQFGGIMMWSAGFSDSNVNDDCTYAQEADSILLTGSPCGSAGFTLAPSLTPVAPTPAFSTSTGTTAPTGTGTPVPEYGQCGGEGYTGSTACQSPYVCVKQSDYWSSCQAAEVL</sequence>
<keyword evidence="4 9" id="KW-0378">Hydrolase</keyword>
<evidence type="ECO:0000256" key="11">
    <source>
        <dbReference type="SAM" id="SignalP"/>
    </source>
</evidence>
<evidence type="ECO:0000259" key="12">
    <source>
        <dbReference type="PROSITE" id="PS51164"/>
    </source>
</evidence>
<name>A0A0U1M818_TALIS</name>
<evidence type="ECO:0000256" key="8">
    <source>
        <dbReference type="ARBA" id="ARBA00023326"/>
    </source>
</evidence>
<keyword evidence="3 11" id="KW-0732">Signal</keyword>
<accession>A0A0U1M818</accession>
<evidence type="ECO:0000313" key="14">
    <source>
        <dbReference type="EMBL" id="CRG91784.1"/>
    </source>
</evidence>
<keyword evidence="7 9" id="KW-0326">Glycosidase</keyword>
<dbReference type="InterPro" id="IPR001579">
    <property type="entry name" value="Glyco_hydro_18_chit_AS"/>
</dbReference>
<dbReference type="SMART" id="SM00236">
    <property type="entry name" value="fCBD"/>
    <property type="match status" value="1"/>
</dbReference>
<comment type="similarity">
    <text evidence="10">Belongs to the glycosyl hydrolase 18 family.</text>
</comment>
<keyword evidence="15" id="KW-1185">Reference proteome</keyword>
<evidence type="ECO:0000256" key="3">
    <source>
        <dbReference type="ARBA" id="ARBA00022729"/>
    </source>
</evidence>
<evidence type="ECO:0000256" key="7">
    <source>
        <dbReference type="ARBA" id="ARBA00023295"/>
    </source>
</evidence>
<comment type="catalytic activity">
    <reaction evidence="1">
        <text>Random endo-hydrolysis of N-acetyl-beta-D-glucosaminide (1-&gt;4)-beta-linkages in chitin and chitodextrins.</text>
        <dbReference type="EC" id="3.2.1.14"/>
    </reaction>
</comment>
<evidence type="ECO:0000256" key="5">
    <source>
        <dbReference type="ARBA" id="ARBA00023024"/>
    </source>
</evidence>
<evidence type="ECO:0000256" key="2">
    <source>
        <dbReference type="ARBA" id="ARBA00012729"/>
    </source>
</evidence>
<dbReference type="AlphaFoldDB" id="A0A0U1M818"/>
<dbReference type="Proteomes" id="UP000054383">
    <property type="component" value="Unassembled WGS sequence"/>
</dbReference>
<dbReference type="Pfam" id="PF00734">
    <property type="entry name" value="CBM_1"/>
    <property type="match status" value="1"/>
</dbReference>
<dbReference type="InterPro" id="IPR001223">
    <property type="entry name" value="Glyco_hydro18_cat"/>
</dbReference>
<dbReference type="PROSITE" id="PS51164">
    <property type="entry name" value="CBM1_2"/>
    <property type="match status" value="1"/>
</dbReference>
<organism evidence="14 15">
    <name type="scientific">Talaromyces islandicus</name>
    <name type="common">Penicillium islandicum</name>
    <dbReference type="NCBI Taxonomy" id="28573"/>
    <lineage>
        <taxon>Eukaryota</taxon>
        <taxon>Fungi</taxon>
        <taxon>Dikarya</taxon>
        <taxon>Ascomycota</taxon>
        <taxon>Pezizomycotina</taxon>
        <taxon>Eurotiomycetes</taxon>
        <taxon>Eurotiomycetidae</taxon>
        <taxon>Eurotiales</taxon>
        <taxon>Trichocomaceae</taxon>
        <taxon>Talaromyces</taxon>
        <taxon>Talaromyces sect. Islandici</taxon>
    </lineage>
</organism>
<dbReference type="SUPFAM" id="SSF51445">
    <property type="entry name" value="(Trans)glycosidases"/>
    <property type="match status" value="1"/>
</dbReference>
<dbReference type="GO" id="GO:0000272">
    <property type="term" value="P:polysaccharide catabolic process"/>
    <property type="evidence" value="ECO:0007669"/>
    <property type="project" value="UniProtKB-KW"/>
</dbReference>
<evidence type="ECO:0000313" key="15">
    <source>
        <dbReference type="Proteomes" id="UP000054383"/>
    </source>
</evidence>
<dbReference type="GO" id="GO:0005576">
    <property type="term" value="C:extracellular region"/>
    <property type="evidence" value="ECO:0007669"/>
    <property type="project" value="InterPro"/>
</dbReference>
<feature type="domain" description="CBM1" evidence="12">
    <location>
        <begin position="378"/>
        <end position="414"/>
    </location>
</feature>
<proteinExistence type="inferred from homology"/>
<evidence type="ECO:0000256" key="6">
    <source>
        <dbReference type="ARBA" id="ARBA00023277"/>
    </source>
</evidence>
<dbReference type="GO" id="GO:0008843">
    <property type="term" value="F:endochitinase activity"/>
    <property type="evidence" value="ECO:0007669"/>
    <property type="project" value="UniProtKB-EC"/>
</dbReference>
<protein>
    <recommendedName>
        <fullName evidence="2">chitinase</fullName>
        <ecNumber evidence="2">3.2.1.14</ecNumber>
    </recommendedName>
</protein>
<dbReference type="InterPro" id="IPR000254">
    <property type="entry name" value="CBD"/>
</dbReference>
<keyword evidence="6" id="KW-0119">Carbohydrate metabolism</keyword>
<evidence type="ECO:0000256" key="4">
    <source>
        <dbReference type="ARBA" id="ARBA00022801"/>
    </source>
</evidence>
<evidence type="ECO:0000256" key="10">
    <source>
        <dbReference type="RuleBase" id="RU004453"/>
    </source>
</evidence>
<dbReference type="EMBL" id="CVMT01000010">
    <property type="protein sequence ID" value="CRG91784.1"/>
    <property type="molecule type" value="Genomic_DNA"/>
</dbReference>
<feature type="chain" id="PRO_5006711638" description="chitinase" evidence="11">
    <location>
        <begin position="19"/>
        <end position="419"/>
    </location>
</feature>
<reference evidence="14 15" key="1">
    <citation type="submission" date="2015-04" db="EMBL/GenBank/DDBJ databases">
        <authorList>
            <person name="Syromyatnikov M.Y."/>
            <person name="Popov V.N."/>
        </authorList>
    </citation>
    <scope>NUCLEOTIDE SEQUENCE [LARGE SCALE GENOMIC DNA]</scope>
    <source>
        <strain evidence="14">WF-38-12</strain>
    </source>
</reference>
<evidence type="ECO:0000256" key="9">
    <source>
        <dbReference type="RuleBase" id="RU000489"/>
    </source>
</evidence>